<feature type="domain" description="Glycosyl hydrolase family 13 catalytic" evidence="7">
    <location>
        <begin position="152"/>
        <end position="489"/>
    </location>
</feature>
<dbReference type="Gene3D" id="2.60.40.10">
    <property type="entry name" value="Immunoglobulins"/>
    <property type="match status" value="1"/>
</dbReference>
<evidence type="ECO:0000256" key="5">
    <source>
        <dbReference type="ARBA" id="ARBA00022679"/>
    </source>
</evidence>
<evidence type="ECO:0000256" key="3">
    <source>
        <dbReference type="ARBA" id="ARBA00012541"/>
    </source>
</evidence>
<keyword evidence="9" id="KW-1185">Reference proteome</keyword>
<feature type="active site" description="Proton donor" evidence="6">
    <location>
        <position position="340"/>
    </location>
</feature>
<evidence type="ECO:0000256" key="2">
    <source>
        <dbReference type="ARBA" id="ARBA00009000"/>
    </source>
</evidence>
<dbReference type="GO" id="GO:0004553">
    <property type="term" value="F:hydrolase activity, hydrolyzing O-glycosyl compounds"/>
    <property type="evidence" value="ECO:0007669"/>
    <property type="project" value="InterPro"/>
</dbReference>
<dbReference type="GO" id="GO:0043169">
    <property type="term" value="F:cation binding"/>
    <property type="evidence" value="ECO:0007669"/>
    <property type="project" value="InterPro"/>
</dbReference>
<name>A0A196S6F3_BLAHN</name>
<dbReference type="Gene3D" id="3.20.20.80">
    <property type="entry name" value="Glycosidases"/>
    <property type="match status" value="1"/>
</dbReference>
<dbReference type="AlphaFoldDB" id="A0A196S6F3"/>
<keyword evidence="4" id="KW-0328">Glycosyltransferase</keyword>
<reference evidence="8 9" key="1">
    <citation type="submission" date="2016-05" db="EMBL/GenBank/DDBJ databases">
        <title>Nuclear genome of Blastocystis sp. subtype 1 NandII.</title>
        <authorList>
            <person name="Gentekaki E."/>
            <person name="Curtis B."/>
            <person name="Stairs C."/>
            <person name="Eme L."/>
            <person name="Herman E."/>
            <person name="Klimes V."/>
            <person name="Arias M.C."/>
            <person name="Elias M."/>
            <person name="Hilliou F."/>
            <person name="Klute M."/>
            <person name="Malik S.-B."/>
            <person name="Pightling A."/>
            <person name="Rachubinski R."/>
            <person name="Salas D."/>
            <person name="Schlacht A."/>
            <person name="Suga H."/>
            <person name="Archibald J."/>
            <person name="Ball S.G."/>
            <person name="Clark G."/>
            <person name="Dacks J."/>
            <person name="Van Der Giezen M."/>
            <person name="Tsaousis A."/>
            <person name="Roger A."/>
        </authorList>
    </citation>
    <scope>NUCLEOTIDE SEQUENCE [LARGE SCALE GENOMIC DNA]</scope>
    <source>
        <strain evidence="9">ATCC 50177 / NandII</strain>
    </source>
</reference>
<dbReference type="SMART" id="SM00642">
    <property type="entry name" value="Aamy"/>
    <property type="match status" value="1"/>
</dbReference>
<dbReference type="InterPro" id="IPR006047">
    <property type="entry name" value="GH13_cat_dom"/>
</dbReference>
<evidence type="ECO:0000313" key="8">
    <source>
        <dbReference type="EMBL" id="OAO12628.1"/>
    </source>
</evidence>
<dbReference type="InterPro" id="IPR013783">
    <property type="entry name" value="Ig-like_fold"/>
</dbReference>
<sequence>MQDGTKGTVFREWIGKATAMSLVGDFNDWDANSHPAHRLENDVFEVWLPDKGDEQAIPHLSKVKVLLTLREGTRVYRVPSHIHYAIPDPINTSSYVGVYWDFENHDYAYAMPTRQSPLLLDHSGLRFTLSYSLTHSIYECHIGMSGEEPAVSTYTSFLLSVLPRIVADGYNCVQIMAVVEHAYYASFGYHCNMFYARLVDAIHRAGLFVVIDLVQSHASPNEGDGLNLFDGTETQYFAPGAAGTHSLWGSKCFDYKKKEVVQFLLGQILYFVEEYRIDGFRFDGVTSMLYNDHAIERGFNGDYQDYFGFHSNVNIEAIAYLALANELLHSFTPAAFSIAEDVSGYPLLAAPLRNGGIGFDYRMNMAIADKWIRLLKESRLEDWNVSEIVYTITNRRGGEKYVSYNECHDQALVGDKTLAFWLMDAAMYDSMSKLVPRSNVVSQGIHVLHLVRLLTKVLGGEGYLNFMGNEFGHPEWIDFPREGNANSFHYCRRQWSLLDNRDLLYQYVNNWDVDTNYLCHQYNLQTCSYEYVTLRDEASQVLAFEKGGLLFVFNFNCQRSFSDYCVPVRNPGTYRCFLTSDLPDYYGDNRISLTTFHNTLANPMGECKYRIRVYAPTLCVNLYRRI</sequence>
<dbReference type="GO" id="GO:0003844">
    <property type="term" value="F:1,4-alpha-glucan branching enzyme activity"/>
    <property type="evidence" value="ECO:0007669"/>
    <property type="project" value="UniProtKB-EC"/>
</dbReference>
<dbReference type="Pfam" id="PF02922">
    <property type="entry name" value="CBM_48"/>
    <property type="match status" value="1"/>
</dbReference>
<dbReference type="PANTHER" id="PTHR43651:SF3">
    <property type="entry name" value="1,4-ALPHA-GLUCAN-BRANCHING ENZYME"/>
    <property type="match status" value="1"/>
</dbReference>
<comment type="caution">
    <text evidence="8">The sequence shown here is derived from an EMBL/GenBank/DDBJ whole genome shotgun (WGS) entry which is preliminary data.</text>
</comment>
<dbReference type="InterPro" id="IPR004193">
    <property type="entry name" value="Glyco_hydro_13_N"/>
</dbReference>
<dbReference type="GO" id="GO:0005737">
    <property type="term" value="C:cytoplasm"/>
    <property type="evidence" value="ECO:0007669"/>
    <property type="project" value="TreeGrafter"/>
</dbReference>
<evidence type="ECO:0000313" key="9">
    <source>
        <dbReference type="Proteomes" id="UP000078348"/>
    </source>
</evidence>
<evidence type="ECO:0000256" key="6">
    <source>
        <dbReference type="PIRSR" id="PIRSR000463-1"/>
    </source>
</evidence>
<protein>
    <recommendedName>
        <fullName evidence="3">1,4-alpha-glucan branching enzyme</fullName>
        <ecNumber evidence="3">2.4.1.18</ecNumber>
    </recommendedName>
</protein>
<dbReference type="SUPFAM" id="SSF81296">
    <property type="entry name" value="E set domains"/>
    <property type="match status" value="1"/>
</dbReference>
<dbReference type="EC" id="2.4.1.18" evidence="3"/>
<dbReference type="GO" id="GO:0005978">
    <property type="term" value="P:glycogen biosynthetic process"/>
    <property type="evidence" value="ECO:0007669"/>
    <property type="project" value="InterPro"/>
</dbReference>
<dbReference type="EMBL" id="LXWW01000531">
    <property type="protein sequence ID" value="OAO12628.1"/>
    <property type="molecule type" value="Genomic_DNA"/>
</dbReference>
<keyword evidence="5" id="KW-0808">Transferase</keyword>
<dbReference type="PANTHER" id="PTHR43651">
    <property type="entry name" value="1,4-ALPHA-GLUCAN-BRANCHING ENZYME"/>
    <property type="match status" value="1"/>
</dbReference>
<dbReference type="InterPro" id="IPR037439">
    <property type="entry name" value="Branching_enzy"/>
</dbReference>
<dbReference type="InterPro" id="IPR017853">
    <property type="entry name" value="GH"/>
</dbReference>
<dbReference type="STRING" id="478820.A0A196S6F3"/>
<comment type="catalytic activity">
    <reaction evidence="1">
        <text>Transfers a segment of a (1-&gt;4)-alpha-D-glucan chain to a primary hydroxy group in a similar glucan chain.</text>
        <dbReference type="EC" id="2.4.1.18"/>
    </reaction>
</comment>
<dbReference type="Gene3D" id="2.60.40.1180">
    <property type="entry name" value="Golgi alpha-mannosidase II"/>
    <property type="match status" value="1"/>
</dbReference>
<dbReference type="OrthoDB" id="196493at2759"/>
<dbReference type="SUPFAM" id="SSF51011">
    <property type="entry name" value="Glycosyl hydrolase domain"/>
    <property type="match status" value="1"/>
</dbReference>
<dbReference type="Proteomes" id="UP000078348">
    <property type="component" value="Unassembled WGS sequence"/>
</dbReference>
<dbReference type="Pfam" id="PF02806">
    <property type="entry name" value="Alpha-amylase_C"/>
    <property type="match status" value="1"/>
</dbReference>
<gene>
    <name evidence="8" type="ORF">AV274_5725</name>
</gene>
<proteinExistence type="inferred from homology"/>
<dbReference type="SUPFAM" id="SSF51445">
    <property type="entry name" value="(Trans)glycosidases"/>
    <property type="match status" value="1"/>
</dbReference>
<evidence type="ECO:0000256" key="4">
    <source>
        <dbReference type="ARBA" id="ARBA00022676"/>
    </source>
</evidence>
<feature type="active site" description="Nucleophile" evidence="6">
    <location>
        <position position="283"/>
    </location>
</feature>
<accession>A0A196S6F3</accession>
<evidence type="ECO:0000259" key="7">
    <source>
        <dbReference type="SMART" id="SM00642"/>
    </source>
</evidence>
<evidence type="ECO:0000256" key="1">
    <source>
        <dbReference type="ARBA" id="ARBA00000826"/>
    </source>
</evidence>
<organism evidence="8 9">
    <name type="scientific">Blastocystis sp. subtype 1 (strain ATCC 50177 / NandII)</name>
    <dbReference type="NCBI Taxonomy" id="478820"/>
    <lineage>
        <taxon>Eukaryota</taxon>
        <taxon>Sar</taxon>
        <taxon>Stramenopiles</taxon>
        <taxon>Bigyra</taxon>
        <taxon>Opalozoa</taxon>
        <taxon>Opalinata</taxon>
        <taxon>Blastocystidae</taxon>
        <taxon>Blastocystis</taxon>
    </lineage>
</organism>
<dbReference type="InterPro" id="IPR013780">
    <property type="entry name" value="Glyco_hydro_b"/>
</dbReference>
<dbReference type="PIRSF" id="PIRSF000463">
    <property type="entry name" value="GlgB"/>
    <property type="match status" value="1"/>
</dbReference>
<comment type="similarity">
    <text evidence="2">Belongs to the glycosyl hydrolase 13 family. GlgB subfamily.</text>
</comment>
<dbReference type="CDD" id="cd02854">
    <property type="entry name" value="E_set_GBE_euk_N"/>
    <property type="match status" value="1"/>
</dbReference>
<dbReference type="InterPro" id="IPR014756">
    <property type="entry name" value="Ig_E-set"/>
</dbReference>
<dbReference type="InterPro" id="IPR006048">
    <property type="entry name" value="A-amylase/branching_C"/>
</dbReference>